<organism evidence="2 3">
    <name type="scientific">Protopolystoma xenopodis</name>
    <dbReference type="NCBI Taxonomy" id="117903"/>
    <lineage>
        <taxon>Eukaryota</taxon>
        <taxon>Metazoa</taxon>
        <taxon>Spiralia</taxon>
        <taxon>Lophotrochozoa</taxon>
        <taxon>Platyhelminthes</taxon>
        <taxon>Monogenea</taxon>
        <taxon>Polyopisthocotylea</taxon>
        <taxon>Polystomatidea</taxon>
        <taxon>Polystomatidae</taxon>
        <taxon>Protopolystoma</taxon>
    </lineage>
</organism>
<evidence type="ECO:0000313" key="2">
    <source>
        <dbReference type="EMBL" id="VEL21174.1"/>
    </source>
</evidence>
<protein>
    <submittedName>
        <fullName evidence="2">Uncharacterized protein</fullName>
    </submittedName>
</protein>
<proteinExistence type="predicted"/>
<evidence type="ECO:0000313" key="3">
    <source>
        <dbReference type="Proteomes" id="UP000784294"/>
    </source>
</evidence>
<sequence length="87" mass="9925">MNSLLLNEAIKLRHLEHQTSVISELQQVALSEAGSAEDSVEKQHRLEEELSEARTRELDLQHLIGEFDAQKARLLASKEEAEKRVCF</sequence>
<evidence type="ECO:0000256" key="1">
    <source>
        <dbReference type="SAM" id="Coils"/>
    </source>
</evidence>
<gene>
    <name evidence="2" type="ORF">PXEA_LOCUS14614</name>
</gene>
<keyword evidence="1" id="KW-0175">Coiled coil</keyword>
<keyword evidence="3" id="KW-1185">Reference proteome</keyword>
<comment type="caution">
    <text evidence="2">The sequence shown here is derived from an EMBL/GenBank/DDBJ whole genome shotgun (WGS) entry which is preliminary data.</text>
</comment>
<dbReference type="Proteomes" id="UP000784294">
    <property type="component" value="Unassembled WGS sequence"/>
</dbReference>
<accession>A0A3S5CMM2</accession>
<feature type="coiled-coil region" evidence="1">
    <location>
        <begin position="36"/>
        <end position="84"/>
    </location>
</feature>
<name>A0A3S5CMM2_9PLAT</name>
<dbReference type="EMBL" id="CAAALY010049962">
    <property type="protein sequence ID" value="VEL21174.1"/>
    <property type="molecule type" value="Genomic_DNA"/>
</dbReference>
<dbReference type="AlphaFoldDB" id="A0A3S5CMM2"/>
<reference evidence="2" key="1">
    <citation type="submission" date="2018-11" db="EMBL/GenBank/DDBJ databases">
        <authorList>
            <consortium name="Pathogen Informatics"/>
        </authorList>
    </citation>
    <scope>NUCLEOTIDE SEQUENCE</scope>
</reference>